<keyword evidence="2" id="KW-1133">Transmembrane helix</keyword>
<keyword evidence="2" id="KW-0472">Membrane</keyword>
<dbReference type="InterPro" id="IPR011055">
    <property type="entry name" value="Dup_hybrid_motif"/>
</dbReference>
<organism evidence="4 5">
    <name type="scientific">Desulforhopalus singaporensis</name>
    <dbReference type="NCBI Taxonomy" id="91360"/>
    <lineage>
        <taxon>Bacteria</taxon>
        <taxon>Pseudomonadati</taxon>
        <taxon>Thermodesulfobacteriota</taxon>
        <taxon>Desulfobulbia</taxon>
        <taxon>Desulfobulbales</taxon>
        <taxon>Desulfocapsaceae</taxon>
        <taxon>Desulforhopalus</taxon>
    </lineage>
</organism>
<evidence type="ECO:0000259" key="3">
    <source>
        <dbReference type="Pfam" id="PF01551"/>
    </source>
</evidence>
<protein>
    <submittedName>
        <fullName evidence="4">Murein DD-endopeptidase MepM and murein hydrolase activator NlpD, contain LysM domain</fullName>
    </submittedName>
</protein>
<keyword evidence="1" id="KW-0732">Signal</keyword>
<name>A0A1H0PHK7_9BACT</name>
<dbReference type="RefSeq" id="WP_092221710.1">
    <property type="nucleotide sequence ID" value="NZ_FNJI01000009.1"/>
</dbReference>
<sequence>MVFGKRRRRLQGNSKNKIWFILVVLVGIAAGIAGVLFFEGEKPTASLEGTGHFLGKDGAVTYTVSDDKSGIRGIYLWATQGTTKKLLDSKVFPQSSYKNPVGPLSESGTVSFAPLAEGFKDGAVTITLEVYDFSMRGWFKGNKKVVTQEATIDTNPPRIQILHGEKYISPGGTGIAIYRVSDADSVSGVLINGRFYRGYLVGDGRDDTYICYFALPYDAAKIEELSIRATDNAGNSTLAPFATVYKKADQKNDNITISDGFLNLKIPEFQLHYPEMTGELIDQYVYINNKVRQQNNAQIQTICNLSEPDRMWRNRFERMAGSSRAGFADHRDYLYNGRSIDRQVHLGMDIASIRRAEVKAANRGKIIFGDYLGIYGNMVIMDHGQGVFSLYSHLSQINVSPGDTVDQGTVIGLTGTTGMAGGDHLHFSMLVQGTFVTPKEWWDQNWIEATIEEPLTDSRF</sequence>
<proteinExistence type="predicted"/>
<dbReference type="SUPFAM" id="SSF51261">
    <property type="entry name" value="Duplicated hybrid motif"/>
    <property type="match status" value="1"/>
</dbReference>
<evidence type="ECO:0000313" key="5">
    <source>
        <dbReference type="Proteomes" id="UP000199073"/>
    </source>
</evidence>
<dbReference type="Gene3D" id="2.70.70.10">
    <property type="entry name" value="Glucose Permease (Domain IIA)"/>
    <property type="match status" value="1"/>
</dbReference>
<dbReference type="PANTHER" id="PTHR21666">
    <property type="entry name" value="PEPTIDASE-RELATED"/>
    <property type="match status" value="1"/>
</dbReference>
<evidence type="ECO:0000256" key="2">
    <source>
        <dbReference type="SAM" id="Phobius"/>
    </source>
</evidence>
<dbReference type="GO" id="GO:0004222">
    <property type="term" value="F:metalloendopeptidase activity"/>
    <property type="evidence" value="ECO:0007669"/>
    <property type="project" value="TreeGrafter"/>
</dbReference>
<feature type="transmembrane region" description="Helical" evidence="2">
    <location>
        <begin position="20"/>
        <end position="38"/>
    </location>
</feature>
<dbReference type="PANTHER" id="PTHR21666:SF289">
    <property type="entry name" value="L-ALA--D-GLU ENDOPEPTIDASE"/>
    <property type="match status" value="1"/>
</dbReference>
<dbReference type="EMBL" id="FNJI01000009">
    <property type="protein sequence ID" value="SDP04158.1"/>
    <property type="molecule type" value="Genomic_DNA"/>
</dbReference>
<dbReference type="CDD" id="cd12797">
    <property type="entry name" value="M23_peptidase"/>
    <property type="match status" value="1"/>
</dbReference>
<dbReference type="AlphaFoldDB" id="A0A1H0PHK7"/>
<dbReference type="Pfam" id="PF01551">
    <property type="entry name" value="Peptidase_M23"/>
    <property type="match status" value="1"/>
</dbReference>
<dbReference type="Proteomes" id="UP000199073">
    <property type="component" value="Unassembled WGS sequence"/>
</dbReference>
<evidence type="ECO:0000313" key="4">
    <source>
        <dbReference type="EMBL" id="SDP04158.1"/>
    </source>
</evidence>
<dbReference type="OrthoDB" id="9765786at2"/>
<dbReference type="InterPro" id="IPR050570">
    <property type="entry name" value="Cell_wall_metabolism_enzyme"/>
</dbReference>
<reference evidence="4 5" key="1">
    <citation type="submission" date="2016-10" db="EMBL/GenBank/DDBJ databases">
        <authorList>
            <person name="de Groot N.N."/>
        </authorList>
    </citation>
    <scope>NUCLEOTIDE SEQUENCE [LARGE SCALE GENOMIC DNA]</scope>
    <source>
        <strain evidence="4 5">DSM 12130</strain>
    </source>
</reference>
<keyword evidence="5" id="KW-1185">Reference proteome</keyword>
<dbReference type="InterPro" id="IPR016047">
    <property type="entry name" value="M23ase_b-sheet_dom"/>
</dbReference>
<evidence type="ECO:0000256" key="1">
    <source>
        <dbReference type="ARBA" id="ARBA00022729"/>
    </source>
</evidence>
<keyword evidence="4" id="KW-0378">Hydrolase</keyword>
<keyword evidence="2" id="KW-0812">Transmembrane</keyword>
<feature type="domain" description="M23ase beta-sheet core" evidence="3">
    <location>
        <begin position="344"/>
        <end position="438"/>
    </location>
</feature>
<gene>
    <name evidence="4" type="ORF">SAMN05660330_01664</name>
</gene>
<accession>A0A1H0PHK7</accession>
<dbReference type="STRING" id="91360.SAMN05660330_01664"/>